<dbReference type="EMBL" id="JAJSOF020000015">
    <property type="protein sequence ID" value="KAJ4442024.1"/>
    <property type="molecule type" value="Genomic_DNA"/>
</dbReference>
<name>A0ABQ8T7P3_PERAM</name>
<sequence length="121" mass="13211">MAGLCEGGNEPSGSLKAISTGVAQSVKRLPAGLKLRSGAGSIPAWADYLVRFFPRFSPTVSLEMGEYQSTVVVITEDFQNAHLLLEYRPHIDVSLTCEHDPKLQEYCVCPQNMPQLDSEGI</sequence>
<comment type="caution">
    <text evidence="1">The sequence shown here is derived from an EMBL/GenBank/DDBJ whole genome shotgun (WGS) entry which is preliminary data.</text>
</comment>
<organism evidence="1 2">
    <name type="scientific">Periplaneta americana</name>
    <name type="common">American cockroach</name>
    <name type="synonym">Blatta americana</name>
    <dbReference type="NCBI Taxonomy" id="6978"/>
    <lineage>
        <taxon>Eukaryota</taxon>
        <taxon>Metazoa</taxon>
        <taxon>Ecdysozoa</taxon>
        <taxon>Arthropoda</taxon>
        <taxon>Hexapoda</taxon>
        <taxon>Insecta</taxon>
        <taxon>Pterygota</taxon>
        <taxon>Neoptera</taxon>
        <taxon>Polyneoptera</taxon>
        <taxon>Dictyoptera</taxon>
        <taxon>Blattodea</taxon>
        <taxon>Blattoidea</taxon>
        <taxon>Blattidae</taxon>
        <taxon>Blattinae</taxon>
        <taxon>Periplaneta</taxon>
    </lineage>
</organism>
<protein>
    <submittedName>
        <fullName evidence="1">Uncharacterized protein</fullName>
    </submittedName>
</protein>
<evidence type="ECO:0000313" key="1">
    <source>
        <dbReference type="EMBL" id="KAJ4442024.1"/>
    </source>
</evidence>
<keyword evidence="2" id="KW-1185">Reference proteome</keyword>
<dbReference type="Proteomes" id="UP001148838">
    <property type="component" value="Unassembled WGS sequence"/>
</dbReference>
<accession>A0ABQ8T7P3</accession>
<evidence type="ECO:0000313" key="2">
    <source>
        <dbReference type="Proteomes" id="UP001148838"/>
    </source>
</evidence>
<proteinExistence type="predicted"/>
<gene>
    <name evidence="1" type="ORF">ANN_11888</name>
</gene>
<reference evidence="1 2" key="1">
    <citation type="journal article" date="2022" name="Allergy">
        <title>Genome assembly and annotation of Periplaneta americana reveal a comprehensive cockroach allergen profile.</title>
        <authorList>
            <person name="Wang L."/>
            <person name="Xiong Q."/>
            <person name="Saelim N."/>
            <person name="Wang L."/>
            <person name="Nong W."/>
            <person name="Wan A.T."/>
            <person name="Shi M."/>
            <person name="Liu X."/>
            <person name="Cao Q."/>
            <person name="Hui J.H.L."/>
            <person name="Sookrung N."/>
            <person name="Leung T.F."/>
            <person name="Tungtrongchitr A."/>
            <person name="Tsui S.K.W."/>
        </authorList>
    </citation>
    <scope>NUCLEOTIDE SEQUENCE [LARGE SCALE GENOMIC DNA]</scope>
    <source>
        <strain evidence="1">PWHHKU_190912</strain>
    </source>
</reference>